<evidence type="ECO:0000313" key="4">
    <source>
        <dbReference type="EMBL" id="NEW43049.1"/>
    </source>
</evidence>
<accession>A0A6P1D0E8</accession>
<feature type="domain" description="Enoyl reductase (ER)" evidence="3">
    <location>
        <begin position="5"/>
        <end position="313"/>
    </location>
</feature>
<dbReference type="SUPFAM" id="SSF50129">
    <property type="entry name" value="GroES-like"/>
    <property type="match status" value="1"/>
</dbReference>
<protein>
    <submittedName>
        <fullName evidence="4">Zinc-binding dehydrogenase</fullName>
    </submittedName>
</protein>
<organism evidence="4 5">
    <name type="scientific">Nocardia cyriacigeorgica</name>
    <dbReference type="NCBI Taxonomy" id="135487"/>
    <lineage>
        <taxon>Bacteria</taxon>
        <taxon>Bacillati</taxon>
        <taxon>Actinomycetota</taxon>
        <taxon>Actinomycetes</taxon>
        <taxon>Mycobacteriales</taxon>
        <taxon>Nocardiaceae</taxon>
        <taxon>Nocardia</taxon>
    </lineage>
</organism>
<dbReference type="GO" id="GO:0016651">
    <property type="term" value="F:oxidoreductase activity, acting on NAD(P)H"/>
    <property type="evidence" value="ECO:0007669"/>
    <property type="project" value="TreeGrafter"/>
</dbReference>
<dbReference type="Pfam" id="PF08240">
    <property type="entry name" value="ADH_N"/>
    <property type="match status" value="1"/>
</dbReference>
<dbReference type="SMART" id="SM00829">
    <property type="entry name" value="PKS_ER"/>
    <property type="match status" value="1"/>
</dbReference>
<dbReference type="InterPro" id="IPR020843">
    <property type="entry name" value="ER"/>
</dbReference>
<dbReference type="Pfam" id="PF00107">
    <property type="entry name" value="ADH_zinc_N"/>
    <property type="match status" value="1"/>
</dbReference>
<dbReference type="Gene3D" id="3.40.50.720">
    <property type="entry name" value="NAD(P)-binding Rossmann-like Domain"/>
    <property type="match status" value="1"/>
</dbReference>
<dbReference type="PANTHER" id="PTHR48106">
    <property type="entry name" value="QUINONE OXIDOREDUCTASE PIG3-RELATED"/>
    <property type="match status" value="1"/>
</dbReference>
<evidence type="ECO:0000256" key="1">
    <source>
        <dbReference type="ARBA" id="ARBA00022857"/>
    </source>
</evidence>
<dbReference type="SUPFAM" id="SSF51735">
    <property type="entry name" value="NAD(P)-binding Rossmann-fold domains"/>
    <property type="match status" value="1"/>
</dbReference>
<evidence type="ECO:0000256" key="2">
    <source>
        <dbReference type="ARBA" id="ARBA00023002"/>
    </source>
</evidence>
<reference evidence="4 5" key="1">
    <citation type="submission" date="2020-01" db="EMBL/GenBank/DDBJ databases">
        <title>Genetics and antimicrobial susceptibilities of Nocardia species isolated from the soil; a comparison with species isolated from humans.</title>
        <authorList>
            <person name="Carrasco G."/>
            <person name="Monzon S."/>
            <person name="Sansegundo M."/>
            <person name="Garcia E."/>
            <person name="Garrido N."/>
            <person name="Medina M.J."/>
            <person name="Villalon P."/>
            <person name="Ramirez-Arocha A.C."/>
            <person name="Jimenez P."/>
            <person name="Cuesta I."/>
            <person name="Valdezate S."/>
        </authorList>
    </citation>
    <scope>NUCLEOTIDE SEQUENCE [LARGE SCALE GENOMIC DNA]</scope>
    <source>
        <strain evidence="4 5">CNM20110639</strain>
    </source>
</reference>
<dbReference type="InterPro" id="IPR011032">
    <property type="entry name" value="GroES-like_sf"/>
</dbReference>
<dbReference type="Proteomes" id="UP000468928">
    <property type="component" value="Unassembled WGS sequence"/>
</dbReference>
<dbReference type="InterPro" id="IPR036291">
    <property type="entry name" value="NAD(P)-bd_dom_sf"/>
</dbReference>
<dbReference type="GO" id="GO:0070402">
    <property type="term" value="F:NADPH binding"/>
    <property type="evidence" value="ECO:0007669"/>
    <property type="project" value="TreeGrafter"/>
</dbReference>
<dbReference type="PANTHER" id="PTHR48106:SF18">
    <property type="entry name" value="QUINONE OXIDOREDUCTASE PIG3"/>
    <property type="match status" value="1"/>
</dbReference>
<dbReference type="Gene3D" id="3.90.180.10">
    <property type="entry name" value="Medium-chain alcohol dehydrogenases, catalytic domain"/>
    <property type="match status" value="1"/>
</dbReference>
<evidence type="ECO:0000259" key="3">
    <source>
        <dbReference type="SMART" id="SM00829"/>
    </source>
</evidence>
<comment type="caution">
    <text evidence="4">The sequence shown here is derived from an EMBL/GenBank/DDBJ whole genome shotgun (WGS) entry which is preliminary data.</text>
</comment>
<sequence length="319" mass="32941">MTSVGGPEVLVAREVPAPRPEAGEIMIRTEAIPVLYPETLLRSGIFPMAAEPPVVFGFQAAGEVTEVGAGVDPSLVGRRMMVNTLGAGAYAEFVCAPVDAAVPIPDGVSADDAAAAVMSGSVAIALLEAAELTGTETVLVEAGATGVGSFLVQLAKEFGAARVIATAGRATKIERARELGADEVVDHREAQWTTALREQLDGATVDVVFDSLGGTSALDLLDTMSPGRGRILSYGWLSGAPAQVSAADLIPRGLTLIGCAGPAWLERVAGRRADILRRVPSLAPAVEKTLPLEQAGKAHELVESRAPLGKIILRPGADR</sequence>
<proteinExistence type="predicted"/>
<dbReference type="AlphaFoldDB" id="A0A6P1D0E8"/>
<name>A0A6P1D0E8_9NOCA</name>
<dbReference type="EMBL" id="JAAGUZ010000002">
    <property type="protein sequence ID" value="NEW43049.1"/>
    <property type="molecule type" value="Genomic_DNA"/>
</dbReference>
<dbReference type="InterPro" id="IPR013149">
    <property type="entry name" value="ADH-like_C"/>
</dbReference>
<dbReference type="InterPro" id="IPR013154">
    <property type="entry name" value="ADH-like_N"/>
</dbReference>
<evidence type="ECO:0000313" key="5">
    <source>
        <dbReference type="Proteomes" id="UP000468928"/>
    </source>
</evidence>
<keyword evidence="1" id="KW-0521">NADP</keyword>
<gene>
    <name evidence="4" type="ORF">GV789_01030</name>
</gene>
<keyword evidence="2" id="KW-0560">Oxidoreductase</keyword>